<keyword evidence="4 6" id="KW-0687">Ribonucleoprotein</keyword>
<keyword evidence="6" id="KW-0694">RNA-binding</keyword>
<dbReference type="CDD" id="cd05797">
    <property type="entry name" value="Ribosomal_L10"/>
    <property type="match status" value="1"/>
</dbReference>
<dbReference type="RefSeq" id="WP_148818273.1">
    <property type="nucleotide sequence ID" value="NZ_CP043046.1"/>
</dbReference>
<protein>
    <recommendedName>
        <fullName evidence="5 6">Large ribosomal subunit protein uL10</fullName>
    </recommendedName>
</protein>
<dbReference type="EMBL" id="CP043046">
    <property type="protein sequence ID" value="QEI08795.1"/>
    <property type="molecule type" value="Genomic_DNA"/>
</dbReference>
<dbReference type="PANTHER" id="PTHR11560">
    <property type="entry name" value="39S RIBOSOMAL PROTEIN L10, MITOCHONDRIAL"/>
    <property type="match status" value="1"/>
</dbReference>
<comment type="function">
    <text evidence="1 6">Forms part of the ribosomal stalk, playing a central role in the interaction of the ribosome with GTP-bound translation factors.</text>
</comment>
<organism evidence="7 8">
    <name type="scientific">Pigmentiphaga aceris</name>
    <dbReference type="NCBI Taxonomy" id="1940612"/>
    <lineage>
        <taxon>Bacteria</taxon>
        <taxon>Pseudomonadati</taxon>
        <taxon>Pseudomonadota</taxon>
        <taxon>Betaproteobacteria</taxon>
        <taxon>Burkholderiales</taxon>
        <taxon>Alcaligenaceae</taxon>
        <taxon>Pigmentiphaga</taxon>
    </lineage>
</organism>
<dbReference type="InterPro" id="IPR022973">
    <property type="entry name" value="Ribosomal_uL10_bac"/>
</dbReference>
<dbReference type="HAMAP" id="MF_00362">
    <property type="entry name" value="Ribosomal_uL10"/>
    <property type="match status" value="1"/>
</dbReference>
<dbReference type="AlphaFoldDB" id="A0A5C0B3E0"/>
<dbReference type="GO" id="GO:0070180">
    <property type="term" value="F:large ribosomal subunit rRNA binding"/>
    <property type="evidence" value="ECO:0007669"/>
    <property type="project" value="UniProtKB-UniRule"/>
</dbReference>
<reference evidence="7 8" key="1">
    <citation type="submission" date="2019-08" db="EMBL/GenBank/DDBJ databases">
        <title>Amphibian skin-associated Pigmentiphaga: genome sequence and occurrence across geography and hosts.</title>
        <authorList>
            <person name="Bletz M.C."/>
            <person name="Bunk B."/>
            <person name="Sproeer C."/>
            <person name="Biwer P."/>
            <person name="Reiter S."/>
            <person name="Rabemananjara F.C.E."/>
            <person name="Schulz S."/>
            <person name="Overmann J."/>
            <person name="Vences M."/>
        </authorList>
    </citation>
    <scope>NUCLEOTIDE SEQUENCE [LARGE SCALE GENOMIC DNA]</scope>
    <source>
        <strain evidence="7 8">Mada1488</strain>
    </source>
</reference>
<name>A0A5C0B3E0_9BURK</name>
<dbReference type="Gene3D" id="6.10.250.290">
    <property type="match status" value="1"/>
</dbReference>
<evidence type="ECO:0000313" key="7">
    <source>
        <dbReference type="EMBL" id="QEI08795.1"/>
    </source>
</evidence>
<dbReference type="SUPFAM" id="SSF160369">
    <property type="entry name" value="Ribosomal protein L10-like"/>
    <property type="match status" value="1"/>
</dbReference>
<keyword evidence="6" id="KW-0699">rRNA-binding</keyword>
<keyword evidence="8" id="KW-1185">Reference proteome</keyword>
<evidence type="ECO:0000256" key="3">
    <source>
        <dbReference type="ARBA" id="ARBA00022980"/>
    </source>
</evidence>
<dbReference type="Gene3D" id="3.30.70.1730">
    <property type="match status" value="1"/>
</dbReference>
<dbReference type="InterPro" id="IPR002363">
    <property type="entry name" value="Ribosomal_uL10_CS_bac"/>
</dbReference>
<dbReference type="GO" id="GO:0006412">
    <property type="term" value="P:translation"/>
    <property type="evidence" value="ECO:0007669"/>
    <property type="project" value="UniProtKB-UniRule"/>
</dbReference>
<comment type="similarity">
    <text evidence="2 6">Belongs to the universal ribosomal protein uL10 family.</text>
</comment>
<keyword evidence="3 6" id="KW-0689">Ribosomal protein</keyword>
<accession>A0A5C0B3E0</accession>
<dbReference type="Proteomes" id="UP000325161">
    <property type="component" value="Chromosome"/>
</dbReference>
<evidence type="ECO:0000256" key="4">
    <source>
        <dbReference type="ARBA" id="ARBA00023274"/>
    </source>
</evidence>
<sequence length="176" mass="18624">MSLNRQEKSVVIEEVSAQVAKAQSIIVAEYRGLDVASVTVLRQKARESGVYLRVLKNSLVRRAVAGTPFEALSAQLTGPLIYGVAADPVSAAKLLSDFAKTNDKLVLKAGALPGGLLNVDGVKALASLPSREELLAKLLGTMQAPIATFARTLNEVPTKFVRGLAAVRDQKSEQAA</sequence>
<dbReference type="PROSITE" id="PS01109">
    <property type="entry name" value="RIBOSOMAL_L10"/>
    <property type="match status" value="1"/>
</dbReference>
<dbReference type="GO" id="GO:0003735">
    <property type="term" value="F:structural constituent of ribosome"/>
    <property type="evidence" value="ECO:0007669"/>
    <property type="project" value="InterPro"/>
</dbReference>
<proteinExistence type="inferred from homology"/>
<dbReference type="OrthoDB" id="9808307at2"/>
<evidence type="ECO:0000256" key="2">
    <source>
        <dbReference type="ARBA" id="ARBA00008889"/>
    </source>
</evidence>
<dbReference type="InterPro" id="IPR043141">
    <property type="entry name" value="Ribosomal_uL10-like_sf"/>
</dbReference>
<evidence type="ECO:0000256" key="1">
    <source>
        <dbReference type="ARBA" id="ARBA00002633"/>
    </source>
</evidence>
<evidence type="ECO:0000256" key="6">
    <source>
        <dbReference type="HAMAP-Rule" id="MF_00362"/>
    </source>
</evidence>
<evidence type="ECO:0000256" key="5">
    <source>
        <dbReference type="ARBA" id="ARBA00035202"/>
    </source>
</evidence>
<dbReference type="KEGG" id="pacr:FXN63_25300"/>
<dbReference type="InterPro" id="IPR047865">
    <property type="entry name" value="Ribosomal_uL10_bac_type"/>
</dbReference>
<dbReference type="InterPro" id="IPR001790">
    <property type="entry name" value="Ribosomal_uL10"/>
</dbReference>
<gene>
    <name evidence="6" type="primary">rplJ</name>
    <name evidence="7" type="ORF">FXN63_25300</name>
</gene>
<comment type="subunit">
    <text evidence="6">Part of the ribosomal stalk of the 50S ribosomal subunit. The N-terminus interacts with L11 and the large rRNA to form the base of the stalk. The C-terminus forms an elongated spine to which L12 dimers bind in a sequential fashion forming a multimeric L10(L12)X complex.</text>
</comment>
<dbReference type="GO" id="GO:0015934">
    <property type="term" value="C:large ribosomal subunit"/>
    <property type="evidence" value="ECO:0007669"/>
    <property type="project" value="InterPro"/>
</dbReference>
<evidence type="ECO:0000313" key="8">
    <source>
        <dbReference type="Proteomes" id="UP000325161"/>
    </source>
</evidence>
<dbReference type="Pfam" id="PF00466">
    <property type="entry name" value="Ribosomal_L10"/>
    <property type="match status" value="1"/>
</dbReference>
<dbReference type="NCBIfam" id="NF000955">
    <property type="entry name" value="PRK00099.1-1"/>
    <property type="match status" value="1"/>
</dbReference>